<dbReference type="GO" id="GO:0005524">
    <property type="term" value="F:ATP binding"/>
    <property type="evidence" value="ECO:0007669"/>
    <property type="project" value="UniProtKB-KW"/>
</dbReference>
<dbReference type="InterPro" id="IPR050736">
    <property type="entry name" value="Sensor_HK_Regulatory"/>
</dbReference>
<evidence type="ECO:0000256" key="2">
    <source>
        <dbReference type="ARBA" id="ARBA00004651"/>
    </source>
</evidence>
<dbReference type="CDD" id="cd00082">
    <property type="entry name" value="HisKA"/>
    <property type="match status" value="1"/>
</dbReference>
<dbReference type="RefSeq" id="WP_208915864.1">
    <property type="nucleotide sequence ID" value="NZ_LT840184.1"/>
</dbReference>
<dbReference type="SUPFAM" id="SSF55874">
    <property type="entry name" value="ATPase domain of HSP90 chaperone/DNA topoisomerase II/histidine kinase"/>
    <property type="match status" value="1"/>
</dbReference>
<evidence type="ECO:0000313" key="16">
    <source>
        <dbReference type="Proteomes" id="UP000192940"/>
    </source>
</evidence>
<evidence type="ECO:0000256" key="1">
    <source>
        <dbReference type="ARBA" id="ARBA00000085"/>
    </source>
</evidence>
<dbReference type="InterPro" id="IPR003594">
    <property type="entry name" value="HATPase_dom"/>
</dbReference>
<dbReference type="Pfam" id="PF02518">
    <property type="entry name" value="HATPase_c"/>
    <property type="match status" value="1"/>
</dbReference>
<dbReference type="PROSITE" id="PS50109">
    <property type="entry name" value="HIS_KIN"/>
    <property type="match status" value="1"/>
</dbReference>
<dbReference type="PRINTS" id="PR00344">
    <property type="entry name" value="BCTRLSENSOR"/>
</dbReference>
<keyword evidence="8 15" id="KW-0418">Kinase</keyword>
<comment type="subcellular location">
    <subcellularLocation>
        <location evidence="2">Cell membrane</location>
        <topology evidence="2">Multi-pass membrane protein</topology>
    </subcellularLocation>
</comment>
<evidence type="ECO:0000256" key="9">
    <source>
        <dbReference type="ARBA" id="ARBA00022840"/>
    </source>
</evidence>
<evidence type="ECO:0000256" key="8">
    <source>
        <dbReference type="ARBA" id="ARBA00022777"/>
    </source>
</evidence>
<keyword evidence="12" id="KW-0812">Transmembrane</keyword>
<comment type="catalytic activity">
    <reaction evidence="1">
        <text>ATP + protein L-histidine = ADP + protein N-phospho-L-histidine.</text>
        <dbReference type="EC" id="2.7.13.3"/>
    </reaction>
</comment>
<keyword evidence="11 12" id="KW-0472">Membrane</keyword>
<feature type="transmembrane region" description="Helical" evidence="12">
    <location>
        <begin position="189"/>
        <end position="210"/>
    </location>
</feature>
<evidence type="ECO:0000256" key="10">
    <source>
        <dbReference type="ARBA" id="ARBA00023012"/>
    </source>
</evidence>
<dbReference type="Gene3D" id="3.30.565.10">
    <property type="entry name" value="Histidine kinase-like ATPase, C-terminal domain"/>
    <property type="match status" value="1"/>
</dbReference>
<dbReference type="Proteomes" id="UP000192940">
    <property type="component" value="Chromosome I"/>
</dbReference>
<evidence type="ECO:0000256" key="7">
    <source>
        <dbReference type="ARBA" id="ARBA00022741"/>
    </source>
</evidence>
<evidence type="ECO:0000256" key="12">
    <source>
        <dbReference type="SAM" id="Phobius"/>
    </source>
</evidence>
<evidence type="ECO:0000259" key="13">
    <source>
        <dbReference type="PROSITE" id="PS50109"/>
    </source>
</evidence>
<feature type="domain" description="Histidine kinase" evidence="13">
    <location>
        <begin position="280"/>
        <end position="494"/>
    </location>
</feature>
<dbReference type="PANTHER" id="PTHR43711">
    <property type="entry name" value="TWO-COMPONENT HISTIDINE KINASE"/>
    <property type="match status" value="1"/>
</dbReference>
<dbReference type="Pfam" id="PF00672">
    <property type="entry name" value="HAMP"/>
    <property type="match status" value="1"/>
</dbReference>
<protein>
    <recommendedName>
        <fullName evidence="3">histidine kinase</fullName>
        <ecNumber evidence="3">2.7.13.3</ecNumber>
    </recommendedName>
</protein>
<keyword evidence="5" id="KW-0597">Phosphoprotein</keyword>
<organism evidence="15 16">
    <name type="scientific">Paenibacillus uliginis N3/975</name>
    <dbReference type="NCBI Taxonomy" id="1313296"/>
    <lineage>
        <taxon>Bacteria</taxon>
        <taxon>Bacillati</taxon>
        <taxon>Bacillota</taxon>
        <taxon>Bacilli</taxon>
        <taxon>Bacillales</taxon>
        <taxon>Paenibacillaceae</taxon>
        <taxon>Paenibacillus</taxon>
    </lineage>
</organism>
<dbReference type="PROSITE" id="PS50885">
    <property type="entry name" value="HAMP"/>
    <property type="match status" value="1"/>
</dbReference>
<dbReference type="CDD" id="cd00075">
    <property type="entry name" value="HATPase"/>
    <property type="match status" value="1"/>
</dbReference>
<proteinExistence type="predicted"/>
<evidence type="ECO:0000256" key="3">
    <source>
        <dbReference type="ARBA" id="ARBA00012438"/>
    </source>
</evidence>
<evidence type="ECO:0000256" key="4">
    <source>
        <dbReference type="ARBA" id="ARBA00022475"/>
    </source>
</evidence>
<reference evidence="15 16" key="1">
    <citation type="submission" date="2017-04" db="EMBL/GenBank/DDBJ databases">
        <authorList>
            <person name="Afonso C.L."/>
            <person name="Miller P.J."/>
            <person name="Scott M.A."/>
            <person name="Spackman E."/>
            <person name="Goraichik I."/>
            <person name="Dimitrov K.M."/>
            <person name="Suarez D.L."/>
            <person name="Swayne D.E."/>
        </authorList>
    </citation>
    <scope>NUCLEOTIDE SEQUENCE [LARGE SCALE GENOMIC DNA]</scope>
    <source>
        <strain evidence="15 16">N3/975</strain>
    </source>
</reference>
<dbReference type="InterPro" id="IPR004358">
    <property type="entry name" value="Sig_transdc_His_kin-like_C"/>
</dbReference>
<dbReference type="STRING" id="1313296.SAMN05661091_5219"/>
<dbReference type="EMBL" id="LT840184">
    <property type="protein sequence ID" value="SMF90758.1"/>
    <property type="molecule type" value="Genomic_DNA"/>
</dbReference>
<name>A0A1X7HQZ9_9BACL</name>
<dbReference type="SMART" id="SM00388">
    <property type="entry name" value="HisKA"/>
    <property type="match status" value="1"/>
</dbReference>
<gene>
    <name evidence="15" type="ORF">SAMN05661091_5219</name>
</gene>
<keyword evidence="16" id="KW-1185">Reference proteome</keyword>
<dbReference type="SUPFAM" id="SSF47384">
    <property type="entry name" value="Homodimeric domain of signal transducing histidine kinase"/>
    <property type="match status" value="1"/>
</dbReference>
<dbReference type="InterPro" id="IPR003661">
    <property type="entry name" value="HisK_dim/P_dom"/>
</dbReference>
<dbReference type="GO" id="GO:0005886">
    <property type="term" value="C:plasma membrane"/>
    <property type="evidence" value="ECO:0007669"/>
    <property type="project" value="UniProtKB-SubCell"/>
</dbReference>
<dbReference type="FunFam" id="1.10.287.130:FF:000001">
    <property type="entry name" value="Two-component sensor histidine kinase"/>
    <property type="match status" value="1"/>
</dbReference>
<evidence type="ECO:0000313" key="15">
    <source>
        <dbReference type="EMBL" id="SMF90758.1"/>
    </source>
</evidence>
<dbReference type="InterPro" id="IPR036097">
    <property type="entry name" value="HisK_dim/P_sf"/>
</dbReference>
<evidence type="ECO:0000259" key="14">
    <source>
        <dbReference type="PROSITE" id="PS50885"/>
    </source>
</evidence>
<keyword evidence="9" id="KW-0067">ATP-binding</keyword>
<sequence length="494" mass="55859">MKERISKIFRKPGSLRVQLLSRSLFVLAVLLILIGFLQYVLMKNVMYRSQAEAMTAQLRSVPRDVWNSSDRHWPDQIDNGKQAKEPDTGRRPLFFMPDMSLAVIDAEGGFNEVQTDGGYSAPQLSADTYRSILSEMKERKPNEYRVVKDKDGIEQLVVFLPAGNPGNPDRLLQMGKNTDPIQDVILRQLVTFTALALLAMAGGLLLYLPLLRQTLNPLNNMVEAVERTDAGNLADRFPDQQGQQEIDRLAESFNSMLERLDISFRAERESKEQMRRFIADASHELRTPLTSIHGFLEVLLRGAANHPDQLEAALRSMHGESNRMKKLIEDLLLLAKLDRAPELQLKETQLDMLIMEMEPHLRMLADERFVSFNLEQGIRCMCDPDKLKQVVLNLFHNAVQHTDPKKGQIEVRLKLHEKQTVLTVSDNGQGIPSDHLPHLFERFYRIDNSRSRKYGGSGLGLSITQSIVEAHGGMIEADSKVGEGSVFIVTLPSL</sequence>
<feature type="domain" description="HAMP" evidence="14">
    <location>
        <begin position="212"/>
        <end position="265"/>
    </location>
</feature>
<keyword evidence="4" id="KW-1003">Cell membrane</keyword>
<dbReference type="InterPro" id="IPR005467">
    <property type="entry name" value="His_kinase_dom"/>
</dbReference>
<evidence type="ECO:0000256" key="11">
    <source>
        <dbReference type="ARBA" id="ARBA00023136"/>
    </source>
</evidence>
<keyword evidence="6" id="KW-0808">Transferase</keyword>
<dbReference type="Gene3D" id="1.10.287.130">
    <property type="match status" value="1"/>
</dbReference>
<evidence type="ECO:0000256" key="6">
    <source>
        <dbReference type="ARBA" id="ARBA00022679"/>
    </source>
</evidence>
<dbReference type="Gene3D" id="6.10.340.10">
    <property type="match status" value="1"/>
</dbReference>
<evidence type="ECO:0000256" key="5">
    <source>
        <dbReference type="ARBA" id="ARBA00022553"/>
    </source>
</evidence>
<dbReference type="FunFam" id="3.30.565.10:FF:000006">
    <property type="entry name" value="Sensor histidine kinase WalK"/>
    <property type="match status" value="1"/>
</dbReference>
<keyword evidence="10" id="KW-0902">Two-component regulatory system</keyword>
<dbReference type="CDD" id="cd06225">
    <property type="entry name" value="HAMP"/>
    <property type="match status" value="1"/>
</dbReference>
<accession>A0A1X7HQZ9</accession>
<dbReference type="InterPro" id="IPR003660">
    <property type="entry name" value="HAMP_dom"/>
</dbReference>
<dbReference type="Pfam" id="PF00512">
    <property type="entry name" value="HisKA"/>
    <property type="match status" value="1"/>
</dbReference>
<feature type="transmembrane region" description="Helical" evidence="12">
    <location>
        <begin position="20"/>
        <end position="41"/>
    </location>
</feature>
<dbReference type="AlphaFoldDB" id="A0A1X7HQZ9"/>
<dbReference type="PANTHER" id="PTHR43711:SF1">
    <property type="entry name" value="HISTIDINE KINASE 1"/>
    <property type="match status" value="1"/>
</dbReference>
<keyword evidence="7" id="KW-0547">Nucleotide-binding</keyword>
<keyword evidence="12" id="KW-1133">Transmembrane helix</keyword>
<dbReference type="SUPFAM" id="SSF158472">
    <property type="entry name" value="HAMP domain-like"/>
    <property type="match status" value="1"/>
</dbReference>
<dbReference type="GO" id="GO:0000155">
    <property type="term" value="F:phosphorelay sensor kinase activity"/>
    <property type="evidence" value="ECO:0007669"/>
    <property type="project" value="InterPro"/>
</dbReference>
<dbReference type="SMART" id="SM00387">
    <property type="entry name" value="HATPase_c"/>
    <property type="match status" value="1"/>
</dbReference>
<dbReference type="InterPro" id="IPR036890">
    <property type="entry name" value="HATPase_C_sf"/>
</dbReference>
<dbReference type="SMART" id="SM00304">
    <property type="entry name" value="HAMP"/>
    <property type="match status" value="1"/>
</dbReference>
<dbReference type="EC" id="2.7.13.3" evidence="3"/>